<dbReference type="Proteomes" id="UP000053789">
    <property type="component" value="Unassembled WGS sequence"/>
</dbReference>
<proteinExistence type="inferred from homology"/>
<feature type="transmembrane region" description="Helical" evidence="13">
    <location>
        <begin position="488"/>
        <end position="510"/>
    </location>
</feature>
<evidence type="ECO:0000256" key="6">
    <source>
        <dbReference type="ARBA" id="ARBA00023002"/>
    </source>
</evidence>
<keyword evidence="9 13" id="KW-0472">Membrane</keyword>
<dbReference type="AlphaFoldDB" id="A0A0D2IGP8"/>
<evidence type="ECO:0008006" key="16">
    <source>
        <dbReference type="Google" id="ProtNLM"/>
    </source>
</evidence>
<dbReference type="PANTHER" id="PTHR23289">
    <property type="entry name" value="CYTOCHROME C OXIDASE ASSEMBLY PROTEIN COX15"/>
    <property type="match status" value="1"/>
</dbReference>
<dbReference type="EMBL" id="KN846983">
    <property type="protein sequence ID" value="KIW95914.1"/>
    <property type="molecule type" value="Genomic_DNA"/>
</dbReference>
<evidence type="ECO:0000256" key="9">
    <source>
        <dbReference type="ARBA" id="ARBA00023136"/>
    </source>
</evidence>
<evidence type="ECO:0000256" key="11">
    <source>
        <dbReference type="ARBA" id="ARBA00048044"/>
    </source>
</evidence>
<evidence type="ECO:0000256" key="2">
    <source>
        <dbReference type="ARBA" id="ARBA00004141"/>
    </source>
</evidence>
<evidence type="ECO:0000256" key="13">
    <source>
        <dbReference type="SAM" id="Phobius"/>
    </source>
</evidence>
<accession>A0A0D2IGP8</accession>
<comment type="cofactor">
    <cofactor evidence="1">
        <name>heme b</name>
        <dbReference type="ChEBI" id="CHEBI:60344"/>
    </cofactor>
</comment>
<keyword evidence="5 13" id="KW-1133">Transmembrane helix</keyword>
<keyword evidence="6" id="KW-0560">Oxidoreductase</keyword>
<feature type="compositionally biased region" description="Polar residues" evidence="12">
    <location>
        <begin position="89"/>
        <end position="103"/>
    </location>
</feature>
<dbReference type="GO" id="GO:0046872">
    <property type="term" value="F:metal ion binding"/>
    <property type="evidence" value="ECO:0007669"/>
    <property type="project" value="UniProtKB-KW"/>
</dbReference>
<feature type="transmembrane region" description="Helical" evidence="13">
    <location>
        <begin position="296"/>
        <end position="317"/>
    </location>
</feature>
<comment type="catalytic activity">
    <reaction evidence="11">
        <text>Fe(II)-heme o + 2 A + H2O = Fe(II)-heme a + 2 AH2</text>
        <dbReference type="Rhea" id="RHEA:63388"/>
        <dbReference type="ChEBI" id="CHEBI:13193"/>
        <dbReference type="ChEBI" id="CHEBI:15377"/>
        <dbReference type="ChEBI" id="CHEBI:17499"/>
        <dbReference type="ChEBI" id="CHEBI:60530"/>
        <dbReference type="ChEBI" id="CHEBI:61715"/>
        <dbReference type="EC" id="1.17.99.9"/>
    </reaction>
    <physiologicalReaction direction="left-to-right" evidence="11">
        <dbReference type="Rhea" id="RHEA:63389"/>
    </physiologicalReaction>
</comment>
<dbReference type="HAMAP" id="MF_01665">
    <property type="entry name" value="HemeA_synth_type2"/>
    <property type="match status" value="1"/>
</dbReference>
<evidence type="ECO:0000256" key="7">
    <source>
        <dbReference type="ARBA" id="ARBA00023004"/>
    </source>
</evidence>
<evidence type="ECO:0000256" key="10">
    <source>
        <dbReference type="ARBA" id="ARBA00044501"/>
    </source>
</evidence>
<feature type="transmembrane region" description="Helical" evidence="13">
    <location>
        <begin position="427"/>
        <end position="447"/>
    </location>
</feature>
<feature type="transmembrane region" description="Helical" evidence="13">
    <location>
        <begin position="258"/>
        <end position="276"/>
    </location>
</feature>
<dbReference type="Pfam" id="PF02628">
    <property type="entry name" value="COX15-CtaA"/>
    <property type="match status" value="1"/>
</dbReference>
<organism evidence="14 15">
    <name type="scientific">Cladophialophora bantiana (strain ATCC 10958 / CBS 173.52 / CDC B-1940 / NIH 8579)</name>
    <name type="common">Xylohypha bantiana</name>
    <dbReference type="NCBI Taxonomy" id="1442370"/>
    <lineage>
        <taxon>Eukaryota</taxon>
        <taxon>Fungi</taxon>
        <taxon>Dikarya</taxon>
        <taxon>Ascomycota</taxon>
        <taxon>Pezizomycotina</taxon>
        <taxon>Eurotiomycetes</taxon>
        <taxon>Chaetothyriomycetidae</taxon>
        <taxon>Chaetothyriales</taxon>
        <taxon>Herpotrichiellaceae</taxon>
        <taxon>Cladophialophora</taxon>
    </lineage>
</organism>
<evidence type="ECO:0000256" key="3">
    <source>
        <dbReference type="ARBA" id="ARBA00022692"/>
    </source>
</evidence>
<feature type="transmembrane region" description="Helical" evidence="13">
    <location>
        <begin position="351"/>
        <end position="378"/>
    </location>
</feature>
<sequence length="607" mass="66149">MLPASAFSRTLREVAPGLSKRFFECSRRGQTSHFGKLLPQCTHSRGTTQSSSVTTRQGRNLRTRSGPSIRYCGHSKTSRPSDSFKDRSYPSTVIRTFSNSANTKAPGAGDEATGSNTQRKDAGEKESESKSRKSFPDTSSNIVAYWLLGSAASVFGIVVFGGLTRLTESGLSITEWKPVTGSLPPMSDADWESEFAKYRSSPEFKMLNSRMTLEEFKSIYWMEWIHRLWGRFIGLSFVLPAVYFVARKQVSRTMAIRLLGIAGLIGFQGFIGWWMVKSGLKDDLFAPGSHPRVSQYRLTAHLGAAFICYLAMLWNGLDILRTNKILRVSSDGANATLKALSNPALKPFKRYVSLLAGLVFITAMSGGLVAGLDAGLIYNEFPFMGLGLTPPKSELWDKFYCRAPDHSDLWWRNLLENPSLVQLDHRILATTTFTAVMALWAFSRSAAMQKILPRAAQKGVHGVVGFACLQVILGISTLLYLVPTGLASAHQAGSLALLTWTIVLGSRVWFPTQAARILAQRTMTHVNVGGTGFEMAQRAALMSSAAKAKTLMPGSPTAVAAVGFMPAVTAIGLALASETEATVARRHLFSRKLEAHAVSGLGPTRSS</sequence>
<evidence type="ECO:0000256" key="5">
    <source>
        <dbReference type="ARBA" id="ARBA00022989"/>
    </source>
</evidence>
<feature type="transmembrane region" description="Helical" evidence="13">
    <location>
        <begin position="142"/>
        <end position="163"/>
    </location>
</feature>
<feature type="compositionally biased region" description="Polar residues" evidence="12">
    <location>
        <begin position="41"/>
        <end position="66"/>
    </location>
</feature>
<evidence type="ECO:0000313" key="14">
    <source>
        <dbReference type="EMBL" id="KIW95914.1"/>
    </source>
</evidence>
<keyword evidence="15" id="KW-1185">Reference proteome</keyword>
<feature type="region of interest" description="Disordered" evidence="12">
    <location>
        <begin position="36"/>
        <end position="136"/>
    </location>
</feature>
<dbReference type="VEuPathDB" id="FungiDB:Z519_02980"/>
<dbReference type="InterPro" id="IPR003780">
    <property type="entry name" value="COX15/CtaA_fam"/>
</dbReference>
<keyword evidence="8" id="KW-0350">Heme biosynthesis</keyword>
<dbReference type="GeneID" id="27695908"/>
<dbReference type="GO" id="GO:0006784">
    <property type="term" value="P:heme A biosynthetic process"/>
    <property type="evidence" value="ECO:0007669"/>
    <property type="project" value="InterPro"/>
</dbReference>
<comment type="subcellular location">
    <subcellularLocation>
        <location evidence="2">Membrane</location>
        <topology evidence="2">Multi-pass membrane protein</topology>
    </subcellularLocation>
</comment>
<dbReference type="HOGENOM" id="CLU_017627_4_2_1"/>
<name>A0A0D2IGP8_CLAB1</name>
<comment type="pathway">
    <text evidence="10">Porphyrin-containing compound metabolism; heme A biosynthesis; heme A from heme O: step 1/1.</text>
</comment>
<dbReference type="GO" id="GO:0016653">
    <property type="term" value="F:oxidoreductase activity, acting on NAD(P)H, heme protein as acceptor"/>
    <property type="evidence" value="ECO:0007669"/>
    <property type="project" value="TreeGrafter"/>
</dbReference>
<dbReference type="PANTHER" id="PTHR23289:SF2">
    <property type="entry name" value="CYTOCHROME C OXIDASE ASSEMBLY PROTEIN COX15 HOMOLOG"/>
    <property type="match status" value="1"/>
</dbReference>
<protein>
    <recommendedName>
        <fullName evidence="16">Cytochrome c oxidase assembly protein subunit 15</fullName>
    </recommendedName>
</protein>
<evidence type="ECO:0000256" key="1">
    <source>
        <dbReference type="ARBA" id="ARBA00001970"/>
    </source>
</evidence>
<dbReference type="GO" id="GO:0005743">
    <property type="term" value="C:mitochondrial inner membrane"/>
    <property type="evidence" value="ECO:0007669"/>
    <property type="project" value="TreeGrafter"/>
</dbReference>
<keyword evidence="7" id="KW-0408">Iron</keyword>
<feature type="transmembrane region" description="Helical" evidence="13">
    <location>
        <begin position="228"/>
        <end position="246"/>
    </location>
</feature>
<keyword evidence="3 13" id="KW-0812">Transmembrane</keyword>
<reference evidence="14" key="1">
    <citation type="submission" date="2015-01" db="EMBL/GenBank/DDBJ databases">
        <title>The Genome Sequence of Cladophialophora bantiana CBS 173.52.</title>
        <authorList>
            <consortium name="The Broad Institute Genomics Platform"/>
            <person name="Cuomo C."/>
            <person name="de Hoog S."/>
            <person name="Gorbushina A."/>
            <person name="Stielow B."/>
            <person name="Teixiera M."/>
            <person name="Abouelleil A."/>
            <person name="Chapman S.B."/>
            <person name="Priest M."/>
            <person name="Young S.K."/>
            <person name="Wortman J."/>
            <person name="Nusbaum C."/>
            <person name="Birren B."/>
        </authorList>
    </citation>
    <scope>NUCLEOTIDE SEQUENCE [LARGE SCALE GENOMIC DNA]</scope>
    <source>
        <strain evidence="14">CBS 173.52</strain>
    </source>
</reference>
<feature type="compositionally biased region" description="Basic and acidic residues" evidence="12">
    <location>
        <begin position="118"/>
        <end position="135"/>
    </location>
</feature>
<dbReference type="RefSeq" id="XP_016622583.1">
    <property type="nucleotide sequence ID" value="XM_016760733.1"/>
</dbReference>
<evidence type="ECO:0000256" key="8">
    <source>
        <dbReference type="ARBA" id="ARBA00023133"/>
    </source>
</evidence>
<keyword evidence="4" id="KW-0479">Metal-binding</keyword>
<evidence type="ECO:0000256" key="12">
    <source>
        <dbReference type="SAM" id="MobiDB-lite"/>
    </source>
</evidence>
<dbReference type="GO" id="GO:0120547">
    <property type="term" value="F:heme A synthase activity"/>
    <property type="evidence" value="ECO:0007669"/>
    <property type="project" value="UniProtKB-EC"/>
</dbReference>
<gene>
    <name evidence="14" type="ORF">Z519_02980</name>
</gene>
<feature type="transmembrane region" description="Helical" evidence="13">
    <location>
        <begin position="459"/>
        <end position="482"/>
    </location>
</feature>
<evidence type="ECO:0000313" key="15">
    <source>
        <dbReference type="Proteomes" id="UP000053789"/>
    </source>
</evidence>
<dbReference type="OrthoDB" id="1726137at2759"/>
<dbReference type="InterPro" id="IPR023754">
    <property type="entry name" value="HemeA_Synthase_type2"/>
</dbReference>
<evidence type="ECO:0000256" key="4">
    <source>
        <dbReference type="ARBA" id="ARBA00022723"/>
    </source>
</evidence>